<dbReference type="SUPFAM" id="SSF53822">
    <property type="entry name" value="Periplasmic binding protein-like I"/>
    <property type="match status" value="1"/>
</dbReference>
<dbReference type="EMBL" id="CP045810">
    <property type="protein sequence ID" value="QHN40529.1"/>
    <property type="molecule type" value="Genomic_DNA"/>
</dbReference>
<protein>
    <submittedName>
        <fullName evidence="4">Substrate-binding domain-containing protein</fullName>
    </submittedName>
</protein>
<keyword evidence="1" id="KW-0805">Transcription regulation</keyword>
<dbReference type="CDD" id="cd06307">
    <property type="entry name" value="PBP1_sugar_binding"/>
    <property type="match status" value="1"/>
</dbReference>
<evidence type="ECO:0000313" key="4">
    <source>
        <dbReference type="EMBL" id="QHN40529.1"/>
    </source>
</evidence>
<sequence length="342" mass="36529">MAHRFPVREIARQAGVSEATVDRVLHGRQGVRPGTVLQVQQAINELDAQRTQLRLSGRHFLVDVVMETPQRFSRLTRRALEAELPTLPAVFRARYRVAERWPLPDLLAELAAIGRHGSDGVLLKAPDVPEVAEAIGRLAAAHIPVITMVTDVPRSLRLAYVGMDNRAAGATAAYLIHRFLSGRAGSVLAMTSGGDFHGESERAAGFVATLADLDPGRHVLSMVSDGQDETCARRIGDALADHDDLVGVYSIGGGNRGIRAAFTGAGRDCAAFVAHDLTPDNVELLAGGTISAILHHDLRADVRGAAQTLMGFHGALPRFRPRPAAVSVVTPFNIPRGALGKS</sequence>
<evidence type="ECO:0000256" key="2">
    <source>
        <dbReference type="ARBA" id="ARBA00023125"/>
    </source>
</evidence>
<dbReference type="Gene3D" id="1.10.260.40">
    <property type="entry name" value="lambda repressor-like DNA-binding domains"/>
    <property type="match status" value="1"/>
</dbReference>
<dbReference type="InterPro" id="IPR000843">
    <property type="entry name" value="HTH_LacI"/>
</dbReference>
<dbReference type="CDD" id="cd01392">
    <property type="entry name" value="HTH_LacI"/>
    <property type="match status" value="1"/>
</dbReference>
<organism evidence="4">
    <name type="scientific">Gordonia amarae</name>
    <dbReference type="NCBI Taxonomy" id="36821"/>
    <lineage>
        <taxon>Bacteria</taxon>
        <taxon>Bacillati</taxon>
        <taxon>Actinomycetota</taxon>
        <taxon>Actinomycetes</taxon>
        <taxon>Mycobacteriales</taxon>
        <taxon>Gordoniaceae</taxon>
        <taxon>Gordonia</taxon>
    </lineage>
</organism>
<reference evidence="4" key="1">
    <citation type="journal article" date="2021" name="Nat. Microbiol.">
        <title>Cocultivation of an ultrasmall environmental parasitic bacterium with lytic ability against bacteria associated with wastewater foams.</title>
        <authorList>
            <person name="Batinovic S."/>
            <person name="Rose J.J.A."/>
            <person name="Ratcliffe J."/>
            <person name="Seviour R.J."/>
            <person name="Petrovski S."/>
        </authorList>
    </citation>
    <scope>NUCLEOTIDE SEQUENCE</scope>
    <source>
        <strain evidence="4">CON44</strain>
    </source>
</reference>
<dbReference type="InterPro" id="IPR010982">
    <property type="entry name" value="Lambda_DNA-bd_dom_sf"/>
</dbReference>
<dbReference type="Gene3D" id="3.40.50.2300">
    <property type="match status" value="2"/>
</dbReference>
<dbReference type="InterPro" id="IPR025997">
    <property type="entry name" value="SBP_2_dom"/>
</dbReference>
<dbReference type="PROSITE" id="PS50932">
    <property type="entry name" value="HTH_LACI_2"/>
    <property type="match status" value="1"/>
</dbReference>
<dbReference type="GO" id="GO:0003700">
    <property type="term" value="F:DNA-binding transcription factor activity"/>
    <property type="evidence" value="ECO:0007669"/>
    <property type="project" value="TreeGrafter"/>
</dbReference>
<evidence type="ECO:0000256" key="3">
    <source>
        <dbReference type="ARBA" id="ARBA00023163"/>
    </source>
</evidence>
<name>A0A857LPD9_9ACTN</name>
<dbReference type="Pfam" id="PF00356">
    <property type="entry name" value="LacI"/>
    <property type="match status" value="1"/>
</dbReference>
<dbReference type="InterPro" id="IPR028082">
    <property type="entry name" value="Peripla_BP_I"/>
</dbReference>
<evidence type="ECO:0000256" key="1">
    <source>
        <dbReference type="ARBA" id="ARBA00023015"/>
    </source>
</evidence>
<dbReference type="SUPFAM" id="SSF47413">
    <property type="entry name" value="lambda repressor-like DNA-binding domains"/>
    <property type="match status" value="1"/>
</dbReference>
<keyword evidence="3" id="KW-0804">Transcription</keyword>
<accession>A0A857LPD9</accession>
<proteinExistence type="predicted"/>
<keyword evidence="2" id="KW-0238">DNA-binding</keyword>
<dbReference type="PANTHER" id="PTHR30146:SF152">
    <property type="entry name" value="TRANSCRIPTIONAL REGULATORY PROTEIN"/>
    <property type="match status" value="1"/>
</dbReference>
<dbReference type="GO" id="GO:0000976">
    <property type="term" value="F:transcription cis-regulatory region binding"/>
    <property type="evidence" value="ECO:0007669"/>
    <property type="project" value="TreeGrafter"/>
</dbReference>
<dbReference type="RefSeq" id="WP_005190665.1">
    <property type="nucleotide sequence ID" value="NZ_CP045804.1"/>
</dbReference>
<dbReference type="SMART" id="SM00354">
    <property type="entry name" value="HTH_LACI"/>
    <property type="match status" value="1"/>
</dbReference>
<gene>
    <name evidence="4" type="ORF">GII30_16505</name>
</gene>
<dbReference type="PROSITE" id="PS00356">
    <property type="entry name" value="HTH_LACI_1"/>
    <property type="match status" value="1"/>
</dbReference>
<dbReference type="AlphaFoldDB" id="A0A857LPD9"/>
<dbReference type="Pfam" id="PF13407">
    <property type="entry name" value="Peripla_BP_4"/>
    <property type="match status" value="1"/>
</dbReference>
<dbReference type="PANTHER" id="PTHR30146">
    <property type="entry name" value="LACI-RELATED TRANSCRIPTIONAL REPRESSOR"/>
    <property type="match status" value="1"/>
</dbReference>